<proteinExistence type="predicted"/>
<dbReference type="VEuPathDB" id="TriTrypDB:BSAL_77770"/>
<feature type="transmembrane region" description="Helical" evidence="1">
    <location>
        <begin position="230"/>
        <end position="250"/>
    </location>
</feature>
<dbReference type="Proteomes" id="UP000051952">
    <property type="component" value="Unassembled WGS sequence"/>
</dbReference>
<evidence type="ECO:0000313" key="3">
    <source>
        <dbReference type="Proteomes" id="UP000051952"/>
    </source>
</evidence>
<name>A0A0S4IWZ4_BODSA</name>
<keyword evidence="1" id="KW-1133">Transmembrane helix</keyword>
<protein>
    <submittedName>
        <fullName evidence="2">Transmembrane protein, putative</fullName>
    </submittedName>
</protein>
<dbReference type="AlphaFoldDB" id="A0A0S4IWZ4"/>
<sequence length="440" mass="47010">PLEVFFTTTILEGIYSIGQNSNSSRATELCDAPMLQHSTESQLSCLSPLIFASAKDNLTWNAEVSSFSLTPVRIVFGFALSASWRMEAFNDAALNVSSGPSNETTTQVIIDSEYLPRAKLGYVTTVVSTPPAFGTNLFIPLVASCATERMNISITVHWPAAPAVSTTTVVATTLASTAGAAFGGDVVSAASLVLLSMLSCNTLAPNPGVSGYVMSVFFDDGPVSMVTGNVGIGVFVLLCQFGLVAVVARLRSQSRIDAAVTLRFPAVAIRVTDFILPGTMYSALTAFWSTENGAVATGVFGVMVVVVALVALEYFYAVCHVLPLCEYSKYNTTYPTGHWLETRFLFPTWQWSPREVRCRFWPMMGPYVPGSTWVRVVTMCLALLLAVVAAMASSGVGCIPGAWTVGILHILVAILLIIMKPFRMPSDALLCPLGTTIMGV</sequence>
<feature type="transmembrane region" description="Helical" evidence="1">
    <location>
        <begin position="399"/>
        <end position="419"/>
    </location>
</feature>
<evidence type="ECO:0000313" key="2">
    <source>
        <dbReference type="EMBL" id="CUG32999.1"/>
    </source>
</evidence>
<dbReference type="OMA" id="SCATERM"/>
<feature type="transmembrane region" description="Helical" evidence="1">
    <location>
        <begin position="373"/>
        <end position="393"/>
    </location>
</feature>
<keyword evidence="3" id="KW-1185">Reference proteome</keyword>
<feature type="transmembrane region" description="Helical" evidence="1">
    <location>
        <begin position="262"/>
        <end position="288"/>
    </location>
</feature>
<feature type="non-terminal residue" evidence="2">
    <location>
        <position position="1"/>
    </location>
</feature>
<gene>
    <name evidence="2" type="ORF">BSAL_77770</name>
</gene>
<reference evidence="3" key="1">
    <citation type="submission" date="2015-09" db="EMBL/GenBank/DDBJ databases">
        <authorList>
            <consortium name="Pathogen Informatics"/>
        </authorList>
    </citation>
    <scope>NUCLEOTIDE SEQUENCE [LARGE SCALE GENOMIC DNA]</scope>
    <source>
        <strain evidence="3">Lake Konstanz</strain>
    </source>
</reference>
<dbReference type="EMBL" id="CYKH01000753">
    <property type="protein sequence ID" value="CUG32999.1"/>
    <property type="molecule type" value="Genomic_DNA"/>
</dbReference>
<keyword evidence="1 2" id="KW-0812">Transmembrane</keyword>
<organism evidence="2 3">
    <name type="scientific">Bodo saltans</name>
    <name type="common">Flagellated protozoan</name>
    <dbReference type="NCBI Taxonomy" id="75058"/>
    <lineage>
        <taxon>Eukaryota</taxon>
        <taxon>Discoba</taxon>
        <taxon>Euglenozoa</taxon>
        <taxon>Kinetoplastea</taxon>
        <taxon>Metakinetoplastina</taxon>
        <taxon>Eubodonida</taxon>
        <taxon>Bodonidae</taxon>
        <taxon>Bodo</taxon>
    </lineage>
</organism>
<feature type="non-terminal residue" evidence="2">
    <location>
        <position position="440"/>
    </location>
</feature>
<feature type="transmembrane region" description="Helical" evidence="1">
    <location>
        <begin position="294"/>
        <end position="319"/>
    </location>
</feature>
<keyword evidence="1" id="KW-0472">Membrane</keyword>
<accession>A0A0S4IWZ4</accession>
<evidence type="ECO:0000256" key="1">
    <source>
        <dbReference type="SAM" id="Phobius"/>
    </source>
</evidence>